<dbReference type="SUPFAM" id="SSF50494">
    <property type="entry name" value="Trypsin-like serine proteases"/>
    <property type="match status" value="1"/>
</dbReference>
<dbReference type="InterPro" id="IPR043504">
    <property type="entry name" value="Peptidase_S1_PA_chymotrypsin"/>
</dbReference>
<feature type="chain" id="PRO_5045634115" description="Trypsin-like serine protease" evidence="2">
    <location>
        <begin position="23"/>
        <end position="942"/>
    </location>
</feature>
<evidence type="ECO:0008006" key="5">
    <source>
        <dbReference type="Google" id="ProtNLM"/>
    </source>
</evidence>
<feature type="region of interest" description="Disordered" evidence="1">
    <location>
        <begin position="841"/>
        <end position="886"/>
    </location>
</feature>
<evidence type="ECO:0000313" key="4">
    <source>
        <dbReference type="Proteomes" id="UP001491310"/>
    </source>
</evidence>
<name>A0ABR2Z094_9CHLO</name>
<dbReference type="Gene3D" id="2.40.10.10">
    <property type="entry name" value="Trypsin-like serine proteases"/>
    <property type="match status" value="2"/>
</dbReference>
<organism evidence="3 4">
    <name type="scientific">Coccomyxa subellipsoidea</name>
    <dbReference type="NCBI Taxonomy" id="248742"/>
    <lineage>
        <taxon>Eukaryota</taxon>
        <taxon>Viridiplantae</taxon>
        <taxon>Chlorophyta</taxon>
        <taxon>core chlorophytes</taxon>
        <taxon>Trebouxiophyceae</taxon>
        <taxon>Trebouxiophyceae incertae sedis</taxon>
        <taxon>Coccomyxaceae</taxon>
        <taxon>Coccomyxa</taxon>
    </lineage>
</organism>
<gene>
    <name evidence="3" type="ORF">WJX75_005898</name>
</gene>
<dbReference type="InterPro" id="IPR009003">
    <property type="entry name" value="Peptidase_S1_PA"/>
</dbReference>
<dbReference type="PANTHER" id="PTHR36234">
    <property type="entry name" value="LYSYL ENDOPEPTIDASE"/>
    <property type="match status" value="1"/>
</dbReference>
<evidence type="ECO:0000256" key="1">
    <source>
        <dbReference type="SAM" id="MobiDB-lite"/>
    </source>
</evidence>
<evidence type="ECO:0000256" key="2">
    <source>
        <dbReference type="SAM" id="SignalP"/>
    </source>
</evidence>
<feature type="signal peptide" evidence="2">
    <location>
        <begin position="1"/>
        <end position="22"/>
    </location>
</feature>
<feature type="compositionally biased region" description="Polar residues" evidence="1">
    <location>
        <begin position="841"/>
        <end position="878"/>
    </location>
</feature>
<protein>
    <recommendedName>
        <fullName evidence="5">Trypsin-like serine protease</fullName>
    </recommendedName>
</protein>
<proteinExistence type="predicted"/>
<keyword evidence="4" id="KW-1185">Reference proteome</keyword>
<accession>A0ABR2Z094</accession>
<dbReference type="PANTHER" id="PTHR36234:SF5">
    <property type="entry name" value="LYSYL ENDOPEPTIDASE"/>
    <property type="match status" value="1"/>
</dbReference>
<sequence>MRIRPPDLLLFLAIVCFLTAQAAEEVPRSWAAQEVLGSPPLLALPLADLERFEDTHNGRLGFHARNIKAVAPEGLEEFDVEEYGEWSELPTGGHVLRLRISSPGASHHVLVFSEIRVPTAGKLHIYSPGSTEYGTVCERDCMHVGAFDVPHSHKLTTPMLLGSEVELEYYQPHAPEVAGRPTLRIVNVLQGVDGEMQNNKRRRRLLQDGGPRTPGTQFDTTIMQQTSDATAPCTQSIECDPAWEDVAQGVVSVYAINTRIKAVGLCTGSIVNAALGKIYLLTADHCFTDKNEISDFEYWLLIFNYQSPCNNETAPPFTQIVQGVKLLFYNSAADVLLLDIPSTIPDRFTPFYIGFDAQDDAVPTTAVGIHHPHGNIKRISYVNNSISTSFVPTRFPPGEVQPTTLTHFAVIWTQGSTQGGSSGSPLIDAKTRRIVGVLTGGLSTCDTRGSPDYFGRLAKAWDNGLKRFLSNQPEENAQNKADLQILDNQYRALNQTIVGNFLDGERKPRGAPTVNFLPTVQTFYNDTCNANVTVYLTSPPTDDGIMTVDFNINSLPGNPVNVSDYITIQPNRIIFTAQNYSSEANIAVDTARLNGTAGSRLLRYDLQATMTSSSQTDFVQLSTMKGIVEEKRVKWSDYAPIMVDQLPFYIKAEVGAPITSPSGKALFQWRATKDGSVDFYICALSFGQNAIGQRQRIGATVSVYLNGTFIWTLSHDPLALDPSCIHIVDAQVFAYSTYHVVASDDNDFNAVLPAWGIREAYVGPANTLAQAIRGSSFRAPLQGLNALAPSAAANFSTRVAAAAGGAPPADGSYPVSVPLGPSTAPAPGGYVISATKQNATSIKGPQVTDQYENFPDTPSQEGSVENQAGTRADTTGSSDAAPAPLAAHQRTRLFGSVMDKLTVKNDTAAATVAANGGAPGAAVTKSISIPIISILPSGVGGK</sequence>
<evidence type="ECO:0000313" key="3">
    <source>
        <dbReference type="EMBL" id="KAK9917572.1"/>
    </source>
</evidence>
<dbReference type="Pfam" id="PF13365">
    <property type="entry name" value="Trypsin_2"/>
    <property type="match status" value="1"/>
</dbReference>
<keyword evidence="2" id="KW-0732">Signal</keyword>
<comment type="caution">
    <text evidence="3">The sequence shown here is derived from an EMBL/GenBank/DDBJ whole genome shotgun (WGS) entry which is preliminary data.</text>
</comment>
<dbReference type="EMBL" id="JALJOT010000002">
    <property type="protein sequence ID" value="KAK9917572.1"/>
    <property type="molecule type" value="Genomic_DNA"/>
</dbReference>
<reference evidence="3 4" key="1">
    <citation type="journal article" date="2024" name="Nat. Commun.">
        <title>Phylogenomics reveals the evolutionary origins of lichenization in chlorophyte algae.</title>
        <authorList>
            <person name="Puginier C."/>
            <person name="Libourel C."/>
            <person name="Otte J."/>
            <person name="Skaloud P."/>
            <person name="Haon M."/>
            <person name="Grisel S."/>
            <person name="Petersen M."/>
            <person name="Berrin J.G."/>
            <person name="Delaux P.M."/>
            <person name="Dal Grande F."/>
            <person name="Keller J."/>
        </authorList>
    </citation>
    <scope>NUCLEOTIDE SEQUENCE [LARGE SCALE GENOMIC DNA]</scope>
    <source>
        <strain evidence="3 4">SAG 216-7</strain>
    </source>
</reference>
<dbReference type="Proteomes" id="UP001491310">
    <property type="component" value="Unassembled WGS sequence"/>
</dbReference>